<dbReference type="PANTHER" id="PTHR11803">
    <property type="entry name" value="2-IMINOBUTANOATE/2-IMINOPROPANOATE DEAMINASE RIDA"/>
    <property type="match status" value="1"/>
</dbReference>
<dbReference type="AlphaFoldDB" id="A0A2J0YT36"/>
<dbReference type="InterPro" id="IPR006175">
    <property type="entry name" value="YjgF/YER057c/UK114"/>
</dbReference>
<proteinExistence type="predicted"/>
<evidence type="ECO:0000313" key="3">
    <source>
        <dbReference type="Proteomes" id="UP000231987"/>
    </source>
</evidence>
<dbReference type="CDD" id="cd00448">
    <property type="entry name" value="YjgF_YER057c_UK114_family"/>
    <property type="match status" value="2"/>
</dbReference>
<dbReference type="InterPro" id="IPR035959">
    <property type="entry name" value="RutC-like_sf"/>
</dbReference>
<protein>
    <recommendedName>
        <fullName evidence="4">RidA family protein</fullName>
    </recommendedName>
</protein>
<accession>A0A2J0YT36</accession>
<gene>
    <name evidence="2" type="ORF">CEJ86_32400</name>
</gene>
<reference evidence="2 3" key="1">
    <citation type="submission" date="2017-06" db="EMBL/GenBank/DDBJ databases">
        <title>Ensifer strains isolated from leguminous trees and herbs display diverse denitrification phenotypes with some acting as strong N2O sinks.</title>
        <authorList>
            <person name="Woliy K."/>
            <person name="Mania D."/>
            <person name="Bakken L.R."/>
            <person name="Frostegard A."/>
        </authorList>
    </citation>
    <scope>NUCLEOTIDE SEQUENCE [LARGE SCALE GENOMIC DNA]</scope>
    <source>
        <strain evidence="2 3">AC50a</strain>
    </source>
</reference>
<dbReference type="EMBL" id="NJGD01000037">
    <property type="protein sequence ID" value="PJR08774.1"/>
    <property type="molecule type" value="Genomic_DNA"/>
</dbReference>
<dbReference type="Gene3D" id="3.30.1330.40">
    <property type="entry name" value="RutC-like"/>
    <property type="match status" value="3"/>
</dbReference>
<dbReference type="Proteomes" id="UP000231987">
    <property type="component" value="Unassembled WGS sequence"/>
</dbReference>
<sequence length="456" mass="49309">MSINRRTFMQTAATGMVLTASSSALAEEPKSNSESLNGAPQGVWPGGVEKPLMPYTPAIKAAGWLFIAGQLASDFETGVAPQARSDSDSPAEHLSLQSRFVMSNVEKTVAAAGLDMGRDTARIWQWMTSPNPTMDEFESGVNWPGIETNAHFSQRDKFLKSPGPSSTAMGVKALMVKDTLLEVDLICIDDGGQNVSFDATAQKPGSAPSVRRGDWVFLSSETWARDTKGKSTEQQANEIFEHLNSLATAAGSSLSRAVKAEVYIGHPSEYSGMEIAWKRWFPDNPPARVVVPYMGMTGGRGRRVEVALTLLANDSTKIIETIYTDKAPKPFSHEPQAVKVGNLLFFSQQMPAGSNGDLAPGMARHPSFPFYGLPAREQMRYMLKNVAAICEAAGSSLENVIRRVCFHDHGENFAEAMDEWAAHFPNLKPVSTSIVLGGPLVVSGAHTLLDITAYVP</sequence>
<dbReference type="SUPFAM" id="SSF55298">
    <property type="entry name" value="YjgF-like"/>
    <property type="match status" value="3"/>
</dbReference>
<evidence type="ECO:0000256" key="1">
    <source>
        <dbReference type="SAM" id="SignalP"/>
    </source>
</evidence>
<evidence type="ECO:0000313" key="2">
    <source>
        <dbReference type="EMBL" id="PJR08774.1"/>
    </source>
</evidence>
<feature type="chain" id="PRO_5014326945" description="RidA family protein" evidence="1">
    <location>
        <begin position="27"/>
        <end position="456"/>
    </location>
</feature>
<comment type="caution">
    <text evidence="2">The sequence shown here is derived from an EMBL/GenBank/DDBJ whole genome shotgun (WGS) entry which is preliminary data.</text>
</comment>
<dbReference type="InterPro" id="IPR006311">
    <property type="entry name" value="TAT_signal"/>
</dbReference>
<keyword evidence="1" id="KW-0732">Signal</keyword>
<dbReference type="GO" id="GO:0019239">
    <property type="term" value="F:deaminase activity"/>
    <property type="evidence" value="ECO:0007669"/>
    <property type="project" value="TreeGrafter"/>
</dbReference>
<name>A0A2J0YT36_RHIML</name>
<dbReference type="Pfam" id="PF01042">
    <property type="entry name" value="Ribonuc_L-PSP"/>
    <property type="match status" value="2"/>
</dbReference>
<feature type="signal peptide" evidence="1">
    <location>
        <begin position="1"/>
        <end position="26"/>
    </location>
</feature>
<evidence type="ECO:0008006" key="4">
    <source>
        <dbReference type="Google" id="ProtNLM"/>
    </source>
</evidence>
<organism evidence="2 3">
    <name type="scientific">Rhizobium meliloti</name>
    <name type="common">Ensifer meliloti</name>
    <name type="synonym">Sinorhizobium meliloti</name>
    <dbReference type="NCBI Taxonomy" id="382"/>
    <lineage>
        <taxon>Bacteria</taxon>
        <taxon>Pseudomonadati</taxon>
        <taxon>Pseudomonadota</taxon>
        <taxon>Alphaproteobacteria</taxon>
        <taxon>Hyphomicrobiales</taxon>
        <taxon>Rhizobiaceae</taxon>
        <taxon>Sinorhizobium/Ensifer group</taxon>
        <taxon>Sinorhizobium</taxon>
    </lineage>
</organism>
<dbReference type="GO" id="GO:0005829">
    <property type="term" value="C:cytosol"/>
    <property type="evidence" value="ECO:0007669"/>
    <property type="project" value="TreeGrafter"/>
</dbReference>
<dbReference type="PROSITE" id="PS51318">
    <property type="entry name" value="TAT"/>
    <property type="match status" value="1"/>
</dbReference>
<dbReference type="PANTHER" id="PTHR11803:SF39">
    <property type="entry name" value="2-IMINOBUTANOATE_2-IMINOPROPANOATE DEAMINASE"/>
    <property type="match status" value="1"/>
</dbReference>